<keyword evidence="1 2" id="KW-0732">Signal</keyword>
<accession>A0A1I1GUR2</accession>
<name>A0A1I1GUR2_9BACT</name>
<dbReference type="Pfam" id="PF00497">
    <property type="entry name" value="SBP_bac_3"/>
    <property type="match status" value="1"/>
</dbReference>
<dbReference type="InterPro" id="IPR001638">
    <property type="entry name" value="Solute-binding_3/MltF_N"/>
</dbReference>
<reference evidence="4 5" key="1">
    <citation type="submission" date="2016-10" db="EMBL/GenBank/DDBJ databases">
        <authorList>
            <person name="de Groot N.N."/>
        </authorList>
    </citation>
    <scope>NUCLEOTIDE SEQUENCE [LARGE SCALE GENOMIC DNA]</scope>
    <source>
        <strain evidence="4 5">DSM 6793</strain>
    </source>
</reference>
<feature type="signal peptide" evidence="2">
    <location>
        <begin position="1"/>
        <end position="21"/>
    </location>
</feature>
<dbReference type="SUPFAM" id="SSF53850">
    <property type="entry name" value="Periplasmic binding protein-like II"/>
    <property type="match status" value="1"/>
</dbReference>
<gene>
    <name evidence="4" type="ORF">SAMN05421780_10394</name>
</gene>
<protein>
    <submittedName>
        <fullName evidence="4">Putative glutamine transport system substrate-binding protein</fullName>
    </submittedName>
</protein>
<evidence type="ECO:0000259" key="3">
    <source>
        <dbReference type="SMART" id="SM00062"/>
    </source>
</evidence>
<feature type="chain" id="PRO_5011784255" evidence="2">
    <location>
        <begin position="22"/>
        <end position="282"/>
    </location>
</feature>
<dbReference type="SMART" id="SM00062">
    <property type="entry name" value="PBPb"/>
    <property type="match status" value="1"/>
</dbReference>
<dbReference type="RefSeq" id="WP_091509799.1">
    <property type="nucleotide sequence ID" value="NZ_FOLE01000003.1"/>
</dbReference>
<dbReference type="OrthoDB" id="973690at2"/>
<sequence length="282" mass="32187">MYKKIILLLLLSNWLQTIANAQTIKGQSWTEVKQKGSGNLYVTYYDTPNLIEKVGGKYEGVCADIMQNFVTFLKDRRKVNVTLKYRDGQTNFKEFYNNMKGSSGAVFGLGNITITEERKKEVSFSVPFMTNVALLVTQKSAPPLTRLNEMSTKFKGMKAYVAKGTTHEKFMNSLKKQFYPEMPISYTTSSKEALAQVLKDPKAFCYQDLVIYFDAVEDKKPVKRHSVADRPGESFGLVMPPQSDWQPVFNEFLVQFMQTPEYRKILIEHLGADAVQIMDMAK</sequence>
<dbReference type="EMBL" id="FOLE01000003">
    <property type="protein sequence ID" value="SFC15196.1"/>
    <property type="molecule type" value="Genomic_DNA"/>
</dbReference>
<keyword evidence="5" id="KW-1185">Reference proteome</keyword>
<evidence type="ECO:0000256" key="1">
    <source>
        <dbReference type="ARBA" id="ARBA00022729"/>
    </source>
</evidence>
<evidence type="ECO:0000313" key="5">
    <source>
        <dbReference type="Proteomes" id="UP000199514"/>
    </source>
</evidence>
<dbReference type="AlphaFoldDB" id="A0A1I1GUR2"/>
<dbReference type="Gene3D" id="3.40.190.10">
    <property type="entry name" value="Periplasmic binding protein-like II"/>
    <property type="match status" value="2"/>
</dbReference>
<feature type="domain" description="Solute-binding protein family 3/N-terminal" evidence="3">
    <location>
        <begin position="39"/>
        <end position="273"/>
    </location>
</feature>
<dbReference type="STRING" id="927664.SAMN05421780_10394"/>
<organism evidence="4 5">
    <name type="scientific">Flexibacter flexilis DSM 6793</name>
    <dbReference type="NCBI Taxonomy" id="927664"/>
    <lineage>
        <taxon>Bacteria</taxon>
        <taxon>Pseudomonadati</taxon>
        <taxon>Bacteroidota</taxon>
        <taxon>Cytophagia</taxon>
        <taxon>Cytophagales</taxon>
        <taxon>Flexibacteraceae</taxon>
        <taxon>Flexibacter</taxon>
    </lineage>
</organism>
<proteinExistence type="predicted"/>
<evidence type="ECO:0000313" key="4">
    <source>
        <dbReference type="EMBL" id="SFC15196.1"/>
    </source>
</evidence>
<evidence type="ECO:0000256" key="2">
    <source>
        <dbReference type="SAM" id="SignalP"/>
    </source>
</evidence>
<dbReference type="PANTHER" id="PTHR35936">
    <property type="entry name" value="MEMBRANE-BOUND LYTIC MUREIN TRANSGLYCOSYLASE F"/>
    <property type="match status" value="1"/>
</dbReference>
<dbReference type="Proteomes" id="UP000199514">
    <property type="component" value="Unassembled WGS sequence"/>
</dbReference>